<accession>A0A9P4YUE1</accession>
<sequence>MTDYERISRQAETDLSTPQAYGNNRNPGITDAGVDSKVEKKFPSANVATGDELSTNAGFNKRIPPSEGGELDDHGRQTRGEHFEGRGGPEHISKQKPGGDNDNDVVSARVPQVHGEGSVNDIATQGKTAAIHNVGTKPPGPGGQKYPADDYYVPESVPDSISAEGNVAPESVVQASGEAEHPDSYGPVKK</sequence>
<dbReference type="Proteomes" id="UP000749293">
    <property type="component" value="Unassembled WGS sequence"/>
</dbReference>
<feature type="region of interest" description="Disordered" evidence="1">
    <location>
        <begin position="131"/>
        <end position="190"/>
    </location>
</feature>
<feature type="compositionally biased region" description="Polar residues" evidence="1">
    <location>
        <begin position="13"/>
        <end position="27"/>
    </location>
</feature>
<feature type="region of interest" description="Disordered" evidence="1">
    <location>
        <begin position="1"/>
        <end position="107"/>
    </location>
</feature>
<dbReference type="GeneID" id="55973818"/>
<feature type="compositionally biased region" description="Basic and acidic residues" evidence="1">
    <location>
        <begin position="1"/>
        <end position="12"/>
    </location>
</feature>
<dbReference type="RefSeq" id="XP_035320654.1">
    <property type="nucleotide sequence ID" value="XM_035469560.1"/>
</dbReference>
<gene>
    <name evidence="2" type="ORF">GMORB2_7595</name>
</gene>
<keyword evidence="3" id="KW-1185">Reference proteome</keyword>
<organism evidence="2 3">
    <name type="scientific">Geosmithia morbida</name>
    <dbReference type="NCBI Taxonomy" id="1094350"/>
    <lineage>
        <taxon>Eukaryota</taxon>
        <taxon>Fungi</taxon>
        <taxon>Dikarya</taxon>
        <taxon>Ascomycota</taxon>
        <taxon>Pezizomycotina</taxon>
        <taxon>Sordariomycetes</taxon>
        <taxon>Hypocreomycetidae</taxon>
        <taxon>Hypocreales</taxon>
        <taxon>Bionectriaceae</taxon>
        <taxon>Geosmithia</taxon>
    </lineage>
</organism>
<evidence type="ECO:0000313" key="2">
    <source>
        <dbReference type="EMBL" id="KAF4122002.1"/>
    </source>
</evidence>
<dbReference type="AlphaFoldDB" id="A0A9P4YUE1"/>
<dbReference type="OrthoDB" id="3359339at2759"/>
<comment type="caution">
    <text evidence="2">The sequence shown here is derived from an EMBL/GenBank/DDBJ whole genome shotgun (WGS) entry which is preliminary data.</text>
</comment>
<feature type="compositionally biased region" description="Basic and acidic residues" evidence="1">
    <location>
        <begin position="71"/>
        <end position="99"/>
    </location>
</feature>
<name>A0A9P4YUE1_9HYPO</name>
<dbReference type="EMBL" id="JAANYQ010000010">
    <property type="protein sequence ID" value="KAF4122002.1"/>
    <property type="molecule type" value="Genomic_DNA"/>
</dbReference>
<reference evidence="2" key="1">
    <citation type="submission" date="2020-03" db="EMBL/GenBank/DDBJ databases">
        <title>Site-based positive gene gene selection in Geosmithia morbida across the United States reveals a broad range of putative effectors and factors for local host and environmental adapation.</title>
        <authorList>
            <person name="Onufrak A."/>
            <person name="Murdoch R.W."/>
            <person name="Gazis R."/>
            <person name="Huff M."/>
            <person name="Staton M."/>
            <person name="Klingeman W."/>
            <person name="Hadziabdic D."/>
        </authorList>
    </citation>
    <scope>NUCLEOTIDE SEQUENCE</scope>
    <source>
        <strain evidence="2">1262</strain>
    </source>
</reference>
<evidence type="ECO:0000256" key="1">
    <source>
        <dbReference type="SAM" id="MobiDB-lite"/>
    </source>
</evidence>
<evidence type="ECO:0000313" key="3">
    <source>
        <dbReference type="Proteomes" id="UP000749293"/>
    </source>
</evidence>
<protein>
    <submittedName>
        <fullName evidence="2">Uncharacterized protein</fullName>
    </submittedName>
</protein>
<proteinExistence type="predicted"/>